<dbReference type="Proteomes" id="UP000054735">
    <property type="component" value="Unassembled WGS sequence"/>
</dbReference>
<sequence>MNKILSVLLLGMSCYAQAEPLAVPDANRNLLPSPFPVYVIEGQAVINHPYPGALKVELPTDNSYTGQPGCYIACYSHTAGAYAVSPDISVVGQIRVPGSYASRICQPSGFENKDISKEGQFKQLCSSKIPACKGGCWAGGDTGGWFGIQ</sequence>
<dbReference type="OrthoDB" id="5647795at2"/>
<gene>
    <name evidence="2" type="ORF">Lbir_1249</name>
    <name evidence="3" type="ORF">NCTC12437_00366</name>
</gene>
<organism evidence="3 5">
    <name type="scientific">Legionella birminghamensis</name>
    <dbReference type="NCBI Taxonomy" id="28083"/>
    <lineage>
        <taxon>Bacteria</taxon>
        <taxon>Pseudomonadati</taxon>
        <taxon>Pseudomonadota</taxon>
        <taxon>Gammaproteobacteria</taxon>
        <taxon>Legionellales</taxon>
        <taxon>Legionellaceae</taxon>
        <taxon>Legionella</taxon>
    </lineage>
</organism>
<accession>A0A378I763</accession>
<reference evidence="2 4" key="1">
    <citation type="submission" date="2015-11" db="EMBL/GenBank/DDBJ databases">
        <title>Genomic analysis of 38 Legionella species identifies large and diverse effector repertoires.</title>
        <authorList>
            <person name="Burstein D."/>
            <person name="Amaro F."/>
            <person name="Zusman T."/>
            <person name="Lifshitz Z."/>
            <person name="Cohen O."/>
            <person name="Gilbert J.A."/>
            <person name="Pupko T."/>
            <person name="Shuman H.A."/>
            <person name="Segal G."/>
        </authorList>
    </citation>
    <scope>NUCLEOTIDE SEQUENCE [LARGE SCALE GENOMIC DNA]</scope>
    <source>
        <strain evidence="2 4">CDC#1407-AL-14</strain>
    </source>
</reference>
<feature type="chain" id="PRO_5016870420" description="Secreted protein" evidence="1">
    <location>
        <begin position="19"/>
        <end position="149"/>
    </location>
</feature>
<evidence type="ECO:0000313" key="3">
    <source>
        <dbReference type="EMBL" id="STX30606.1"/>
    </source>
</evidence>
<evidence type="ECO:0000256" key="1">
    <source>
        <dbReference type="SAM" id="SignalP"/>
    </source>
</evidence>
<keyword evidence="4" id="KW-1185">Reference proteome</keyword>
<dbReference type="EMBL" id="LNXT01000015">
    <property type="protein sequence ID" value="KTC72474.1"/>
    <property type="molecule type" value="Genomic_DNA"/>
</dbReference>
<dbReference type="Proteomes" id="UP000255066">
    <property type="component" value="Unassembled WGS sequence"/>
</dbReference>
<evidence type="ECO:0000313" key="2">
    <source>
        <dbReference type="EMBL" id="KTC72474.1"/>
    </source>
</evidence>
<reference evidence="3 5" key="2">
    <citation type="submission" date="2018-06" db="EMBL/GenBank/DDBJ databases">
        <authorList>
            <consortium name="Pathogen Informatics"/>
            <person name="Doyle S."/>
        </authorList>
    </citation>
    <scope>NUCLEOTIDE SEQUENCE [LARGE SCALE GENOMIC DNA]</scope>
    <source>
        <strain evidence="3 5">NCTC12437</strain>
    </source>
</reference>
<keyword evidence="1" id="KW-0732">Signal</keyword>
<proteinExistence type="predicted"/>
<dbReference type="EMBL" id="UGNW01000001">
    <property type="protein sequence ID" value="STX30606.1"/>
    <property type="molecule type" value="Genomic_DNA"/>
</dbReference>
<name>A0A378I763_9GAMM</name>
<evidence type="ECO:0000313" key="5">
    <source>
        <dbReference type="Proteomes" id="UP000255066"/>
    </source>
</evidence>
<evidence type="ECO:0000313" key="4">
    <source>
        <dbReference type="Proteomes" id="UP000054735"/>
    </source>
</evidence>
<dbReference type="AlphaFoldDB" id="A0A378I763"/>
<protein>
    <recommendedName>
        <fullName evidence="6">Secreted protein</fullName>
    </recommendedName>
</protein>
<feature type="signal peptide" evidence="1">
    <location>
        <begin position="1"/>
        <end position="18"/>
    </location>
</feature>
<evidence type="ECO:0008006" key="6">
    <source>
        <dbReference type="Google" id="ProtNLM"/>
    </source>
</evidence>